<sequence length="422" mass="47873">MAAPGNSAPRGSSPQPQEYGMACEASRQHFRQFQYDEADGPQEAFCKLWELCSQWLKPQTHSVEQILALLVLEQFLHILPSRNTETQTFSPEIRQRLLTLIEDLKRDYKSPGNKINMRDMLLEELMSMGMFLTQSNTPVSPPELQIIEPVQEIREIPAQGPRQSSFHDSGQSQTFLDIEFHVSKEYEHLEPPGKEPPEQLLADSSEPEETQMSCQQEVPGSSCNAQPSSSRSPPRARPHKKPNSGAPLGLCFAHRKQYNIYMKTQRKKVAQGGPRGGTVSDTSGQQLVSQEEDTCEHAVGNDPYTEVASPSVSQAGYFDDERQQCRLCKKEFMFQLGLRETVTNRTDSKPYQCSFCGKFFRGQSHVTAHLVRHTQERPFICEHCQKTYKHKSSLLRHLKFHARNLESKRGQASQSLVHNASQ</sequence>
<comment type="subunit">
    <text evidence="7">Interacts with ZNF202.</text>
</comment>
<dbReference type="Proteomes" id="UP000000589">
    <property type="component" value="Chromosome X"/>
</dbReference>
<feature type="domain" description="C2H2-type" evidence="12">
    <location>
        <begin position="379"/>
        <end position="406"/>
    </location>
</feature>
<dbReference type="Gene3D" id="1.10.4020.10">
    <property type="entry name" value="DNA breaking-rejoining enzymes"/>
    <property type="match status" value="1"/>
</dbReference>
<evidence type="ECO:0000256" key="9">
    <source>
        <dbReference type="PROSITE-ProRule" id="PRU00042"/>
    </source>
</evidence>
<evidence type="ECO:0000256" key="8">
    <source>
        <dbReference type="ARBA" id="ARBA00040892"/>
    </source>
</evidence>
<keyword evidence="4" id="KW-0862">Zinc</keyword>
<keyword evidence="5 10" id="KW-0539">Nucleus</keyword>
<evidence type="ECO:0000256" key="3">
    <source>
        <dbReference type="ARBA" id="ARBA00022771"/>
    </source>
</evidence>
<evidence type="ECO:0000256" key="11">
    <source>
        <dbReference type="SAM" id="MobiDB-lite"/>
    </source>
</evidence>
<dbReference type="RefSeq" id="XP_006528417.1">
    <property type="nucleotide sequence ID" value="XM_006528354.4"/>
</dbReference>
<organism evidence="14 16">
    <name type="scientific">Mus musculus</name>
    <name type="common">Mouse</name>
    <dbReference type="NCBI Taxonomy" id="10090"/>
    <lineage>
        <taxon>Eukaryota</taxon>
        <taxon>Metazoa</taxon>
        <taxon>Chordata</taxon>
        <taxon>Craniata</taxon>
        <taxon>Vertebrata</taxon>
        <taxon>Euteleostomi</taxon>
        <taxon>Mammalia</taxon>
        <taxon>Eutheria</taxon>
        <taxon>Euarchontoglires</taxon>
        <taxon>Glires</taxon>
        <taxon>Rodentia</taxon>
        <taxon>Myomorpha</taxon>
        <taxon>Muroidea</taxon>
        <taxon>Muridae</taxon>
        <taxon>Murinae</taxon>
        <taxon>Mus</taxon>
        <taxon>Mus</taxon>
    </lineage>
</organism>
<dbReference type="InterPro" id="IPR013087">
    <property type="entry name" value="Znf_C2H2_type"/>
</dbReference>
<evidence type="ECO:0000256" key="1">
    <source>
        <dbReference type="ARBA" id="ARBA00022723"/>
    </source>
</evidence>
<dbReference type="GO" id="GO:0008270">
    <property type="term" value="F:zinc ion binding"/>
    <property type="evidence" value="ECO:0007669"/>
    <property type="project" value="UniProtKB-KW"/>
</dbReference>
<feature type="region of interest" description="Disordered" evidence="11">
    <location>
        <begin position="266"/>
        <end position="285"/>
    </location>
</feature>
<feature type="compositionally biased region" description="Basic and acidic residues" evidence="11">
    <location>
        <begin position="188"/>
        <end position="197"/>
    </location>
</feature>
<evidence type="ECO:0000313" key="14">
    <source>
        <dbReference type="Ensembl" id="ENSMUSP00000160078.1"/>
    </source>
</evidence>
<comment type="function">
    <text evidence="6">May regulate transcriptional activity.</text>
</comment>
<evidence type="ECO:0000313" key="15">
    <source>
        <dbReference type="MGI" id="MGI:5595112"/>
    </source>
</evidence>
<dbReference type="PROSITE" id="PS00028">
    <property type="entry name" value="ZINC_FINGER_C2H2_1"/>
    <property type="match status" value="2"/>
</dbReference>
<accession>A0ABA7IXG3</accession>
<dbReference type="FunFam" id="1.10.4020.10:FF:000001">
    <property type="entry name" value="zinc finger protein 263 isoform X1"/>
    <property type="match status" value="1"/>
</dbReference>
<evidence type="ECO:0000256" key="7">
    <source>
        <dbReference type="ARBA" id="ARBA00038697"/>
    </source>
</evidence>
<dbReference type="PROSITE" id="PS50804">
    <property type="entry name" value="SCAN_BOX"/>
    <property type="match status" value="1"/>
</dbReference>
<dbReference type="InterPro" id="IPR038269">
    <property type="entry name" value="SCAN_sf"/>
</dbReference>
<dbReference type="FunFam" id="3.30.160.60:FF:000100">
    <property type="entry name" value="Zinc finger 45-like"/>
    <property type="match status" value="1"/>
</dbReference>
<feature type="compositionally biased region" description="Polar residues" evidence="11">
    <location>
        <begin position="210"/>
        <end position="226"/>
    </location>
</feature>
<gene>
    <name evidence="14 15" type="primary">Gm35953</name>
</gene>
<keyword evidence="16" id="KW-1185">Reference proteome</keyword>
<name>A0ABA7IXG3_MOUSE</name>
<dbReference type="Pfam" id="PF00096">
    <property type="entry name" value="zf-C2H2"/>
    <property type="match status" value="2"/>
</dbReference>
<evidence type="ECO:0000259" key="12">
    <source>
        <dbReference type="PROSITE" id="PS50157"/>
    </source>
</evidence>
<feature type="domain" description="C2H2-type" evidence="12">
    <location>
        <begin position="351"/>
        <end position="378"/>
    </location>
</feature>
<dbReference type="InterPro" id="IPR003309">
    <property type="entry name" value="SCAN_dom"/>
</dbReference>
<reference evidence="14 16" key="2">
    <citation type="journal article" date="2011" name="PLoS Biol.">
        <title>Modernizing reference genome assemblies.</title>
        <authorList>
            <person name="Church D.M."/>
            <person name="Schneider V.A."/>
            <person name="Graves T."/>
            <person name="Auger K."/>
            <person name="Cunningham F."/>
            <person name="Bouk N."/>
            <person name="Chen H.C."/>
            <person name="Agarwala R."/>
            <person name="McLaren W.M."/>
            <person name="Ritchie G.R."/>
            <person name="Albracht D."/>
            <person name="Kremitzki M."/>
            <person name="Rock S."/>
            <person name="Kotkiewicz H."/>
            <person name="Kremitzki C."/>
            <person name="Wollam A."/>
            <person name="Trani L."/>
            <person name="Fulton L."/>
            <person name="Fulton R."/>
            <person name="Matthews L."/>
            <person name="Whitehead S."/>
            <person name="Chow W."/>
            <person name="Torrance J."/>
            <person name="Dunn M."/>
            <person name="Harden G."/>
            <person name="Threadgold G."/>
            <person name="Wood J."/>
            <person name="Collins J."/>
            <person name="Heath P."/>
            <person name="Griffiths G."/>
            <person name="Pelan S."/>
            <person name="Grafham D."/>
            <person name="Eichler E.E."/>
            <person name="Weinstock G."/>
            <person name="Mardis E.R."/>
            <person name="Wilson R.K."/>
            <person name="Howe K."/>
            <person name="Flicek P."/>
            <person name="Hubbard T."/>
        </authorList>
    </citation>
    <scope>NUCLEOTIDE SEQUENCE [LARGE SCALE GENOMIC DNA]</scope>
    <source>
        <strain evidence="14 16">C57BL/6J</strain>
    </source>
</reference>
<keyword evidence="1" id="KW-0479">Metal-binding</keyword>
<evidence type="ECO:0000256" key="4">
    <source>
        <dbReference type="ARBA" id="ARBA00022833"/>
    </source>
</evidence>
<dbReference type="RefSeq" id="XP_006528416.1">
    <property type="nucleotide sequence ID" value="XM_006528353.1"/>
</dbReference>
<dbReference type="CDD" id="cd07936">
    <property type="entry name" value="SCAN"/>
    <property type="match status" value="1"/>
</dbReference>
<dbReference type="GeneTree" id="ENSGT00940000160108"/>
<evidence type="ECO:0000256" key="6">
    <source>
        <dbReference type="ARBA" id="ARBA00037286"/>
    </source>
</evidence>
<dbReference type="MGI" id="MGI:5595112">
    <property type="gene designation" value="Gm35953"/>
</dbReference>
<keyword evidence="2" id="KW-0677">Repeat</keyword>
<dbReference type="Pfam" id="PF02023">
    <property type="entry name" value="SCAN"/>
    <property type="match status" value="1"/>
</dbReference>
<dbReference type="Gene3D" id="3.30.160.60">
    <property type="entry name" value="Classic Zinc Finger"/>
    <property type="match status" value="2"/>
</dbReference>
<feature type="region of interest" description="Disordered" evidence="11">
    <location>
        <begin position="1"/>
        <end position="21"/>
    </location>
</feature>
<keyword evidence="3 9" id="KW-0863">Zinc-finger</keyword>
<dbReference type="SUPFAM" id="SSF57667">
    <property type="entry name" value="beta-beta-alpha zinc fingers"/>
    <property type="match status" value="1"/>
</dbReference>
<dbReference type="SMART" id="SM00355">
    <property type="entry name" value="ZnF_C2H2"/>
    <property type="match status" value="2"/>
</dbReference>
<evidence type="ECO:0000259" key="13">
    <source>
        <dbReference type="PROSITE" id="PS50804"/>
    </source>
</evidence>
<dbReference type="GO" id="GO:0005634">
    <property type="term" value="C:nucleus"/>
    <property type="evidence" value="ECO:0007669"/>
    <property type="project" value="UniProtKB-SubCell"/>
</dbReference>
<dbReference type="AlphaFoldDB" id="A0ABA7IXG3"/>
<dbReference type="PANTHER" id="PTHR45935">
    <property type="entry name" value="PROTEIN ZBED8-RELATED"/>
    <property type="match status" value="1"/>
</dbReference>
<dbReference type="Ensembl" id="ENSMUST00000249994.1">
    <property type="protein sequence ID" value="ENSMUSP00000160078.1"/>
    <property type="gene ID" value="ENSMUSG00000121973.1"/>
</dbReference>
<dbReference type="InterPro" id="IPR050916">
    <property type="entry name" value="SCAN-C2H2_zinc_finger"/>
</dbReference>
<reference evidence="14" key="3">
    <citation type="submission" date="2025-08" db="UniProtKB">
        <authorList>
            <consortium name="Ensembl"/>
        </authorList>
    </citation>
    <scope>IDENTIFICATION</scope>
    <source>
        <strain evidence="14">C57BL/6J</strain>
    </source>
</reference>
<evidence type="ECO:0000256" key="2">
    <source>
        <dbReference type="ARBA" id="ARBA00022737"/>
    </source>
</evidence>
<dbReference type="SUPFAM" id="SSF47353">
    <property type="entry name" value="Retrovirus capsid dimerization domain-like"/>
    <property type="match status" value="1"/>
</dbReference>
<comment type="subcellular location">
    <subcellularLocation>
        <location evidence="10">Nucleus</location>
    </subcellularLocation>
</comment>
<dbReference type="KEGG" id="mmu:102639702"/>
<evidence type="ECO:0000256" key="5">
    <source>
        <dbReference type="ARBA" id="ARBA00023242"/>
    </source>
</evidence>
<evidence type="ECO:0000313" key="16">
    <source>
        <dbReference type="Proteomes" id="UP000000589"/>
    </source>
</evidence>
<reference evidence="14" key="4">
    <citation type="submission" date="2025-09" db="UniProtKB">
        <authorList>
            <consortium name="Ensembl"/>
        </authorList>
    </citation>
    <scope>IDENTIFICATION</scope>
    <source>
        <strain evidence="14">C57BL/6J</strain>
    </source>
</reference>
<dbReference type="SMART" id="SM00431">
    <property type="entry name" value="SCAN"/>
    <property type="match status" value="1"/>
</dbReference>
<proteinExistence type="predicted"/>
<dbReference type="InterPro" id="IPR036236">
    <property type="entry name" value="Znf_C2H2_sf"/>
</dbReference>
<reference evidence="14 16" key="1">
    <citation type="journal article" date="2009" name="PLoS Biol.">
        <title>Lineage-specific biology revealed by a finished genome assembly of the mouse.</title>
        <authorList>
            <consortium name="Mouse Genome Sequencing Consortium"/>
            <person name="Church D.M."/>
            <person name="Goodstadt L."/>
            <person name="Hillier L.W."/>
            <person name="Zody M.C."/>
            <person name="Goldstein S."/>
            <person name="She X."/>
            <person name="Bult C.J."/>
            <person name="Agarwala R."/>
            <person name="Cherry J.L."/>
            <person name="DiCuccio M."/>
            <person name="Hlavina W."/>
            <person name="Kapustin Y."/>
            <person name="Meric P."/>
            <person name="Maglott D."/>
            <person name="Birtle Z."/>
            <person name="Marques A.C."/>
            <person name="Graves T."/>
            <person name="Zhou S."/>
            <person name="Teague B."/>
            <person name="Potamousis K."/>
            <person name="Churas C."/>
            <person name="Place M."/>
            <person name="Herschleb J."/>
            <person name="Runnheim R."/>
            <person name="Forrest D."/>
            <person name="Amos-Landgraf J."/>
            <person name="Schwartz D.C."/>
            <person name="Cheng Z."/>
            <person name="Lindblad-Toh K."/>
            <person name="Eichler E.E."/>
            <person name="Ponting C.P."/>
        </authorList>
    </citation>
    <scope>NUCLEOTIDE SEQUENCE [LARGE SCALE GENOMIC DNA]</scope>
    <source>
        <strain evidence="14 16">C57BL/6J</strain>
    </source>
</reference>
<evidence type="ECO:0000256" key="10">
    <source>
        <dbReference type="PROSITE-ProRule" id="PRU00187"/>
    </source>
</evidence>
<protein>
    <recommendedName>
        <fullName evidence="8">SCAN domain-containing protein 1</fullName>
    </recommendedName>
</protein>
<dbReference type="PANTHER" id="PTHR45935:SF10">
    <property type="entry name" value="SCAN DOMAIN-CONTAINING 1"/>
    <property type="match status" value="1"/>
</dbReference>
<dbReference type="RefSeq" id="XP_006528415.1">
    <property type="nucleotide sequence ID" value="XM_006528352.4"/>
</dbReference>
<feature type="region of interest" description="Disordered" evidence="11">
    <location>
        <begin position="188"/>
        <end position="248"/>
    </location>
</feature>
<feature type="domain" description="SCAN box" evidence="13">
    <location>
        <begin position="27"/>
        <end position="107"/>
    </location>
</feature>
<dbReference type="GeneID" id="102639702"/>
<dbReference type="PROSITE" id="PS50157">
    <property type="entry name" value="ZINC_FINGER_C2H2_2"/>
    <property type="match status" value="2"/>
</dbReference>